<dbReference type="Pfam" id="PF22022">
    <property type="entry name" value="Phage_int_M"/>
    <property type="match status" value="1"/>
</dbReference>
<dbReference type="InterPro" id="IPR010998">
    <property type="entry name" value="Integrase_recombinase_N"/>
</dbReference>
<dbReference type="PANTHER" id="PTHR30629">
    <property type="entry name" value="PROPHAGE INTEGRASE"/>
    <property type="match status" value="1"/>
</dbReference>
<organism evidence="8 9">
    <name type="scientific">Sphingomonas canadensis</name>
    <dbReference type="NCBI Taxonomy" id="1219257"/>
    <lineage>
        <taxon>Bacteria</taxon>
        <taxon>Pseudomonadati</taxon>
        <taxon>Pseudomonadota</taxon>
        <taxon>Alphaproteobacteria</taxon>
        <taxon>Sphingomonadales</taxon>
        <taxon>Sphingomonadaceae</taxon>
        <taxon>Sphingomonas</taxon>
    </lineage>
</organism>
<dbReference type="InterPro" id="IPR025166">
    <property type="entry name" value="Integrase_DNA_bind_dom"/>
</dbReference>
<evidence type="ECO:0000259" key="7">
    <source>
        <dbReference type="PROSITE" id="PS51900"/>
    </source>
</evidence>
<accession>A0ABW3HAA0</accession>
<name>A0ABW3HAA0_9SPHN</name>
<feature type="domain" description="Core-binding (CB)" evidence="7">
    <location>
        <begin position="94"/>
        <end position="175"/>
    </location>
</feature>
<dbReference type="SUPFAM" id="SSF56349">
    <property type="entry name" value="DNA breaking-rejoining enzymes"/>
    <property type="match status" value="1"/>
</dbReference>
<gene>
    <name evidence="8" type="ORF">ACFQ1E_17220</name>
</gene>
<sequence>MPLTVAAVKAAAPRDRAYKLHDTGGLFLFVSPAGARSWRLKYRFGGAEKLLTIGRYPDIGLGDARARRDQARLELRDNVDPGARNRRQGGIISQNFEPVARAWHAARRGRWSAAHAADVLASLERDVFPAIGTRPIAAISPAELLELLGAVERRGRIETARRIAQRIAGVFAFARLRGMIATNPAADLRAELRPRPPARRHPAITDPAAARTLLDAVDALPGAPVAKLASRFLALTAVRMAAVRLATWSEIHDLDGEAPYWRVPAAHMKLAAAKKAAAEFDHIVPLAPAAAAVLREAAKFGHDTRTSPAPAALIFPGRGAAPIGEGAIGALYARAGFKGRHVPHGWRAAFSTILNERAPESRAAIDQALAHTPANKVEAAYNRAEHLQIRRRLFETWSELLTAG</sequence>
<dbReference type="InterPro" id="IPR011010">
    <property type="entry name" value="DNA_brk_join_enz"/>
</dbReference>
<dbReference type="InterPro" id="IPR053876">
    <property type="entry name" value="Phage_int_M"/>
</dbReference>
<evidence type="ECO:0000256" key="4">
    <source>
        <dbReference type="ARBA" id="ARBA00023172"/>
    </source>
</evidence>
<keyword evidence="9" id="KW-1185">Reference proteome</keyword>
<dbReference type="PANTHER" id="PTHR30629:SF2">
    <property type="entry name" value="PROPHAGE INTEGRASE INTS-RELATED"/>
    <property type="match status" value="1"/>
</dbReference>
<dbReference type="InterPro" id="IPR002104">
    <property type="entry name" value="Integrase_catalytic"/>
</dbReference>
<feature type="domain" description="Tyr recombinase" evidence="6">
    <location>
        <begin position="200"/>
        <end position="398"/>
    </location>
</feature>
<evidence type="ECO:0000256" key="5">
    <source>
        <dbReference type="PROSITE-ProRule" id="PRU01248"/>
    </source>
</evidence>
<dbReference type="InterPro" id="IPR050808">
    <property type="entry name" value="Phage_Integrase"/>
</dbReference>
<evidence type="ECO:0000256" key="1">
    <source>
        <dbReference type="ARBA" id="ARBA00008857"/>
    </source>
</evidence>
<dbReference type="InterPro" id="IPR044068">
    <property type="entry name" value="CB"/>
</dbReference>
<dbReference type="RefSeq" id="WP_264945911.1">
    <property type="nucleotide sequence ID" value="NZ_JAPDRA010000010.1"/>
</dbReference>
<evidence type="ECO:0000259" key="6">
    <source>
        <dbReference type="PROSITE" id="PS51898"/>
    </source>
</evidence>
<evidence type="ECO:0000256" key="3">
    <source>
        <dbReference type="ARBA" id="ARBA00023125"/>
    </source>
</evidence>
<dbReference type="InterPro" id="IPR038488">
    <property type="entry name" value="Integrase_DNA-bd_sf"/>
</dbReference>
<keyword evidence="2" id="KW-0229">DNA integration</keyword>
<dbReference type="PROSITE" id="PS51898">
    <property type="entry name" value="TYR_RECOMBINASE"/>
    <property type="match status" value="1"/>
</dbReference>
<dbReference type="Gene3D" id="1.10.150.130">
    <property type="match status" value="1"/>
</dbReference>
<dbReference type="InterPro" id="IPR013762">
    <property type="entry name" value="Integrase-like_cat_sf"/>
</dbReference>
<dbReference type="Gene3D" id="1.10.443.10">
    <property type="entry name" value="Intergrase catalytic core"/>
    <property type="match status" value="1"/>
</dbReference>
<protein>
    <submittedName>
        <fullName evidence="8">Tyrosine-type recombinase/integrase</fullName>
    </submittedName>
</protein>
<dbReference type="PROSITE" id="PS51900">
    <property type="entry name" value="CB"/>
    <property type="match status" value="1"/>
</dbReference>
<proteinExistence type="inferred from homology"/>
<evidence type="ECO:0000313" key="8">
    <source>
        <dbReference type="EMBL" id="MFD0948087.1"/>
    </source>
</evidence>
<comment type="caution">
    <text evidence="8">The sequence shown here is derived from an EMBL/GenBank/DDBJ whole genome shotgun (WGS) entry which is preliminary data.</text>
</comment>
<evidence type="ECO:0000313" key="9">
    <source>
        <dbReference type="Proteomes" id="UP001596977"/>
    </source>
</evidence>
<dbReference type="Proteomes" id="UP001596977">
    <property type="component" value="Unassembled WGS sequence"/>
</dbReference>
<keyword evidence="3 5" id="KW-0238">DNA-binding</keyword>
<dbReference type="Pfam" id="PF13356">
    <property type="entry name" value="Arm-DNA-bind_3"/>
    <property type="match status" value="1"/>
</dbReference>
<keyword evidence="4" id="KW-0233">DNA recombination</keyword>
<reference evidence="9" key="1">
    <citation type="journal article" date="2019" name="Int. J. Syst. Evol. Microbiol.">
        <title>The Global Catalogue of Microorganisms (GCM) 10K type strain sequencing project: providing services to taxonomists for standard genome sequencing and annotation.</title>
        <authorList>
            <consortium name="The Broad Institute Genomics Platform"/>
            <consortium name="The Broad Institute Genome Sequencing Center for Infectious Disease"/>
            <person name="Wu L."/>
            <person name="Ma J."/>
        </authorList>
    </citation>
    <scope>NUCLEOTIDE SEQUENCE [LARGE SCALE GENOMIC DNA]</scope>
    <source>
        <strain evidence="9">CCUG 62982</strain>
    </source>
</reference>
<evidence type="ECO:0000256" key="2">
    <source>
        <dbReference type="ARBA" id="ARBA00022908"/>
    </source>
</evidence>
<dbReference type="Gene3D" id="3.30.160.390">
    <property type="entry name" value="Integrase, DNA-binding domain"/>
    <property type="match status" value="1"/>
</dbReference>
<dbReference type="EMBL" id="JBHTJG010000010">
    <property type="protein sequence ID" value="MFD0948087.1"/>
    <property type="molecule type" value="Genomic_DNA"/>
</dbReference>
<comment type="similarity">
    <text evidence="1">Belongs to the 'phage' integrase family.</text>
</comment>